<proteinExistence type="inferred from homology"/>
<keyword evidence="3" id="KW-0169">Cobalamin biosynthesis</keyword>
<dbReference type="STRING" id="1121387.GCA_000429885_00303"/>
<evidence type="ECO:0000256" key="3">
    <source>
        <dbReference type="ARBA" id="ARBA00022573"/>
    </source>
</evidence>
<organism evidence="6 7">
    <name type="scientific">Dermatophilus congolensis</name>
    <dbReference type="NCBI Taxonomy" id="1863"/>
    <lineage>
        <taxon>Bacteria</taxon>
        <taxon>Bacillati</taxon>
        <taxon>Actinomycetota</taxon>
        <taxon>Actinomycetes</taxon>
        <taxon>Micrococcales</taxon>
        <taxon>Dermatophilaceae</taxon>
        <taxon>Dermatophilus</taxon>
    </lineage>
</organism>
<dbReference type="EMBL" id="LT906453">
    <property type="protein sequence ID" value="SNV23920.1"/>
    <property type="molecule type" value="Genomic_DNA"/>
</dbReference>
<dbReference type="Pfam" id="PF02570">
    <property type="entry name" value="CbiC"/>
    <property type="match status" value="1"/>
</dbReference>
<dbReference type="EC" id="5.4.99.61" evidence="6"/>
<dbReference type="InterPro" id="IPR036588">
    <property type="entry name" value="CobH/CbiC_sf"/>
</dbReference>
<comment type="pathway">
    <text evidence="1">Cofactor biosynthesis; adenosylcobalamin biosynthesis.</text>
</comment>
<dbReference type="UniPathway" id="UPA00148"/>
<reference evidence="6 7" key="1">
    <citation type="submission" date="2017-06" db="EMBL/GenBank/DDBJ databases">
        <authorList>
            <consortium name="Pathogen Informatics"/>
        </authorList>
    </citation>
    <scope>NUCLEOTIDE SEQUENCE [LARGE SCALE GENOMIC DNA]</scope>
    <source>
        <strain evidence="6 7">NCTC13039</strain>
    </source>
</reference>
<protein>
    <submittedName>
        <fullName evidence="6">Precorrin-8X methylmutase</fullName>
        <ecNumber evidence="6">5.4.99.61</ecNumber>
    </submittedName>
</protein>
<evidence type="ECO:0000256" key="4">
    <source>
        <dbReference type="ARBA" id="ARBA00023235"/>
    </source>
</evidence>
<name>A0A239VQ77_9MICO</name>
<evidence type="ECO:0000259" key="5">
    <source>
        <dbReference type="Pfam" id="PF02570"/>
    </source>
</evidence>
<gene>
    <name evidence="6" type="primary">cobH</name>
    <name evidence="6" type="ORF">SAMEA4475696_01934</name>
</gene>
<dbReference type="AlphaFoldDB" id="A0A239VQ77"/>
<comment type="similarity">
    <text evidence="2">Belongs to the CobH/CbiC family.</text>
</comment>
<dbReference type="GO" id="GO:0016993">
    <property type="term" value="F:precorrin-8X methylmutase activity"/>
    <property type="evidence" value="ECO:0007669"/>
    <property type="project" value="UniProtKB-EC"/>
</dbReference>
<dbReference type="Proteomes" id="UP000242637">
    <property type="component" value="Chromosome 1"/>
</dbReference>
<evidence type="ECO:0000256" key="2">
    <source>
        <dbReference type="ARBA" id="ARBA00009774"/>
    </source>
</evidence>
<dbReference type="RefSeq" id="WP_028326439.1">
    <property type="nucleotide sequence ID" value="NZ_JAAFNI010000001.1"/>
</dbReference>
<sequence length="214" mass="23003">MTTPQTPYTYETNGANIYRESFATIRAETDLTHLTPEEERVAVRMIHSCGSTDLIDDIIFSPNAAHEGITALNNGAPILTDTHMVASGITRRRLPANNDIICTLHDERVPELAATLETTRTAAGIHLWGERIDGAVIAIGNAPTALFHLLNLLHTNPWRPALILGIPVGFVGAIESKEALHNDPLNLPHIIVRGRRGGSAITCGALNALASSAE</sequence>
<dbReference type="GO" id="GO:0009236">
    <property type="term" value="P:cobalamin biosynthetic process"/>
    <property type="evidence" value="ECO:0007669"/>
    <property type="project" value="UniProtKB-UniPathway"/>
</dbReference>
<dbReference type="PANTHER" id="PTHR43588">
    <property type="entry name" value="COBALT-PRECORRIN-8 METHYLMUTASE"/>
    <property type="match status" value="1"/>
</dbReference>
<dbReference type="Gene3D" id="3.40.50.10230">
    <property type="entry name" value="Cobalamin biosynthesis CobH/CbiC, precorrin-8X methylmutase"/>
    <property type="match status" value="1"/>
</dbReference>
<dbReference type="InterPro" id="IPR003722">
    <property type="entry name" value="Cbl_synth_CobH/CbiC"/>
</dbReference>
<keyword evidence="7" id="KW-1185">Reference proteome</keyword>
<evidence type="ECO:0000313" key="7">
    <source>
        <dbReference type="Proteomes" id="UP000242637"/>
    </source>
</evidence>
<dbReference type="SUPFAM" id="SSF63965">
    <property type="entry name" value="Precorrin-8X methylmutase CbiC/CobH"/>
    <property type="match status" value="1"/>
</dbReference>
<dbReference type="GeneID" id="63460115"/>
<dbReference type="PANTHER" id="PTHR43588:SF1">
    <property type="entry name" value="COBALT-PRECORRIN-8 METHYLMUTASE"/>
    <property type="match status" value="1"/>
</dbReference>
<feature type="domain" description="Cobalamin biosynthesis precorrin-8X methylmutase CobH/CbiC" evidence="5">
    <location>
        <begin position="17"/>
        <end position="211"/>
    </location>
</feature>
<evidence type="ECO:0000313" key="6">
    <source>
        <dbReference type="EMBL" id="SNV23920.1"/>
    </source>
</evidence>
<dbReference type="NCBIfam" id="NF006136">
    <property type="entry name" value="PRK08285.1"/>
    <property type="match status" value="1"/>
</dbReference>
<dbReference type="KEGG" id="dco:SAMEA4475696_1934"/>
<evidence type="ECO:0000256" key="1">
    <source>
        <dbReference type="ARBA" id="ARBA00004953"/>
    </source>
</evidence>
<dbReference type="OrthoDB" id="9780708at2"/>
<keyword evidence="4 6" id="KW-0413">Isomerase</keyword>
<accession>A0A239VQ77</accession>